<dbReference type="PROSITE" id="PS50111">
    <property type="entry name" value="CHEMOTAXIS_TRANSDUC_2"/>
    <property type="match status" value="1"/>
</dbReference>
<dbReference type="CDD" id="cd00130">
    <property type="entry name" value="PAS"/>
    <property type="match status" value="1"/>
</dbReference>
<keyword evidence="12" id="KW-0175">Coiled coil</keyword>
<feature type="coiled-coil region" evidence="12">
    <location>
        <begin position="626"/>
        <end position="664"/>
    </location>
</feature>
<dbReference type="SMART" id="SM00304">
    <property type="entry name" value="HAMP"/>
    <property type="match status" value="1"/>
</dbReference>
<dbReference type="SUPFAM" id="SSF58104">
    <property type="entry name" value="Methyl-accepting chemotaxis protein (MCP) signaling domain"/>
    <property type="match status" value="1"/>
</dbReference>
<dbReference type="PROSITE" id="PS50112">
    <property type="entry name" value="PAS"/>
    <property type="match status" value="1"/>
</dbReference>
<feature type="region of interest" description="Disordered" evidence="13">
    <location>
        <begin position="717"/>
        <end position="804"/>
    </location>
</feature>
<dbReference type="GO" id="GO:0004888">
    <property type="term" value="F:transmembrane signaling receptor activity"/>
    <property type="evidence" value="ECO:0007669"/>
    <property type="project" value="InterPro"/>
</dbReference>
<feature type="transmembrane region" description="Helical" evidence="14">
    <location>
        <begin position="169"/>
        <end position="191"/>
    </location>
</feature>
<keyword evidence="2" id="KW-1003">Cell membrane</keyword>
<comment type="subcellular location">
    <subcellularLocation>
        <location evidence="1">Cell inner membrane</location>
        <topology evidence="1">Multi-pass membrane protein</topology>
    </subcellularLocation>
</comment>
<evidence type="ECO:0000256" key="1">
    <source>
        <dbReference type="ARBA" id="ARBA00004429"/>
    </source>
</evidence>
<dbReference type="InterPro" id="IPR051310">
    <property type="entry name" value="MCP_chemotaxis"/>
</dbReference>
<dbReference type="AlphaFoldDB" id="A0A5E4UWR3"/>
<dbReference type="OrthoDB" id="5298208at2"/>
<feature type="domain" description="HAMP" evidence="17">
    <location>
        <begin position="369"/>
        <end position="421"/>
    </location>
</feature>
<dbReference type="InterPro" id="IPR035965">
    <property type="entry name" value="PAS-like_dom_sf"/>
</dbReference>
<gene>
    <name evidence="18" type="ORF">PAN31108_02303</name>
</gene>
<dbReference type="GO" id="GO:0007165">
    <property type="term" value="P:signal transduction"/>
    <property type="evidence" value="ECO:0007669"/>
    <property type="project" value="UniProtKB-KW"/>
</dbReference>
<evidence type="ECO:0000256" key="6">
    <source>
        <dbReference type="ARBA" id="ARBA00022692"/>
    </source>
</evidence>
<keyword evidence="3" id="KW-0488">Methylation</keyword>
<evidence type="ECO:0000259" key="15">
    <source>
        <dbReference type="PROSITE" id="PS50111"/>
    </source>
</evidence>
<feature type="compositionally biased region" description="Polar residues" evidence="13">
    <location>
        <begin position="717"/>
        <end position="730"/>
    </location>
</feature>
<dbReference type="EMBL" id="CABPSB010000006">
    <property type="protein sequence ID" value="VVE04387.1"/>
    <property type="molecule type" value="Genomic_DNA"/>
</dbReference>
<evidence type="ECO:0000256" key="7">
    <source>
        <dbReference type="ARBA" id="ARBA00022989"/>
    </source>
</evidence>
<evidence type="ECO:0000256" key="11">
    <source>
        <dbReference type="PROSITE-ProRule" id="PRU00284"/>
    </source>
</evidence>
<dbReference type="Pfam" id="PF00672">
    <property type="entry name" value="HAMP"/>
    <property type="match status" value="1"/>
</dbReference>
<dbReference type="CDD" id="cd06225">
    <property type="entry name" value="HAMP"/>
    <property type="match status" value="1"/>
</dbReference>
<evidence type="ECO:0000256" key="8">
    <source>
        <dbReference type="ARBA" id="ARBA00023136"/>
    </source>
</evidence>
<dbReference type="CDD" id="cd11386">
    <property type="entry name" value="MCP_signal"/>
    <property type="match status" value="1"/>
</dbReference>
<evidence type="ECO:0000313" key="18">
    <source>
        <dbReference type="EMBL" id="VVE04387.1"/>
    </source>
</evidence>
<evidence type="ECO:0000256" key="3">
    <source>
        <dbReference type="ARBA" id="ARBA00022481"/>
    </source>
</evidence>
<dbReference type="RefSeq" id="WP_150668979.1">
    <property type="nucleotide sequence ID" value="NZ_CABPSB010000006.1"/>
</dbReference>
<dbReference type="GO" id="GO:0006935">
    <property type="term" value="P:chemotaxis"/>
    <property type="evidence" value="ECO:0007669"/>
    <property type="project" value="UniProtKB-KW"/>
</dbReference>
<name>A0A5E4UWR3_9BURK</name>
<dbReference type="NCBIfam" id="TIGR00229">
    <property type="entry name" value="sensory_box"/>
    <property type="match status" value="1"/>
</dbReference>
<dbReference type="InterPro" id="IPR003122">
    <property type="entry name" value="Tar_rcpt_lig-bd"/>
</dbReference>
<keyword evidence="7 14" id="KW-1133">Transmembrane helix</keyword>
<dbReference type="Pfam" id="PF02203">
    <property type="entry name" value="TarH"/>
    <property type="match status" value="1"/>
</dbReference>
<evidence type="ECO:0000256" key="5">
    <source>
        <dbReference type="ARBA" id="ARBA00022519"/>
    </source>
</evidence>
<feature type="domain" description="Methyl-accepting transducer" evidence="15">
    <location>
        <begin position="426"/>
        <end position="655"/>
    </location>
</feature>
<dbReference type="PROSITE" id="PS50885">
    <property type="entry name" value="HAMP"/>
    <property type="match status" value="1"/>
</dbReference>
<evidence type="ECO:0000259" key="16">
    <source>
        <dbReference type="PROSITE" id="PS50112"/>
    </source>
</evidence>
<dbReference type="InterPro" id="IPR004089">
    <property type="entry name" value="MCPsignal_dom"/>
</dbReference>
<dbReference type="Pfam" id="PF08447">
    <property type="entry name" value="PAS_3"/>
    <property type="match status" value="1"/>
</dbReference>
<feature type="domain" description="PAS" evidence="16">
    <location>
        <begin position="25"/>
        <end position="50"/>
    </location>
</feature>
<dbReference type="Gene3D" id="3.30.450.20">
    <property type="entry name" value="PAS domain"/>
    <property type="match status" value="1"/>
</dbReference>
<proteinExistence type="inferred from homology"/>
<evidence type="ECO:0000256" key="13">
    <source>
        <dbReference type="SAM" id="MobiDB-lite"/>
    </source>
</evidence>
<dbReference type="SMART" id="SM00091">
    <property type="entry name" value="PAS"/>
    <property type="match status" value="1"/>
</dbReference>
<feature type="transmembrane region" description="Helical" evidence="14">
    <location>
        <begin position="344"/>
        <end position="367"/>
    </location>
</feature>
<dbReference type="FunFam" id="1.10.287.950:FF:000002">
    <property type="entry name" value="Methyl-accepting chemotaxis protein"/>
    <property type="match status" value="1"/>
</dbReference>
<dbReference type="Pfam" id="PF00015">
    <property type="entry name" value="MCPsignal"/>
    <property type="match status" value="1"/>
</dbReference>
<comment type="similarity">
    <text evidence="10">Belongs to the methyl-accepting chemotaxis (MCP) protein family.</text>
</comment>
<dbReference type="InterPro" id="IPR004090">
    <property type="entry name" value="Chemotax_Me-accpt_rcpt"/>
</dbReference>
<dbReference type="InterPro" id="IPR000014">
    <property type="entry name" value="PAS"/>
</dbReference>
<evidence type="ECO:0000256" key="12">
    <source>
        <dbReference type="SAM" id="Coils"/>
    </source>
</evidence>
<reference evidence="18 19" key="1">
    <citation type="submission" date="2019-08" db="EMBL/GenBank/DDBJ databases">
        <authorList>
            <person name="Peeters C."/>
        </authorList>
    </citation>
    <scope>NUCLEOTIDE SEQUENCE [LARGE SCALE GENOMIC DNA]</scope>
    <source>
        <strain evidence="18 19">LMG 31108</strain>
    </source>
</reference>
<evidence type="ECO:0000256" key="14">
    <source>
        <dbReference type="SAM" id="Phobius"/>
    </source>
</evidence>
<evidence type="ECO:0000256" key="9">
    <source>
        <dbReference type="ARBA" id="ARBA00023224"/>
    </source>
</evidence>
<dbReference type="PRINTS" id="PR00260">
    <property type="entry name" value="CHEMTRNSDUCR"/>
</dbReference>
<keyword evidence="9 11" id="KW-0807">Transducer</keyword>
<keyword evidence="8 14" id="KW-0472">Membrane</keyword>
<evidence type="ECO:0000259" key="17">
    <source>
        <dbReference type="PROSITE" id="PS50885"/>
    </source>
</evidence>
<dbReference type="PANTHER" id="PTHR43531:SF14">
    <property type="entry name" value="METHYL-ACCEPTING CHEMOTAXIS PROTEIN I-RELATED"/>
    <property type="match status" value="1"/>
</dbReference>
<dbReference type="PANTHER" id="PTHR43531">
    <property type="entry name" value="PROTEIN ICFG"/>
    <property type="match status" value="1"/>
</dbReference>
<dbReference type="Proteomes" id="UP000406256">
    <property type="component" value="Unassembled WGS sequence"/>
</dbReference>
<keyword evidence="19" id="KW-1185">Reference proteome</keyword>
<protein>
    <submittedName>
        <fullName evidence="18">Chemotaxis protein</fullName>
    </submittedName>
</protein>
<dbReference type="SUPFAM" id="SSF55785">
    <property type="entry name" value="PYP-like sensor domain (PAS domain)"/>
    <property type="match status" value="1"/>
</dbReference>
<feature type="compositionally biased region" description="Low complexity" evidence="13">
    <location>
        <begin position="731"/>
        <end position="763"/>
    </location>
</feature>
<evidence type="ECO:0000256" key="10">
    <source>
        <dbReference type="ARBA" id="ARBA00029447"/>
    </source>
</evidence>
<dbReference type="GO" id="GO:0005886">
    <property type="term" value="C:plasma membrane"/>
    <property type="evidence" value="ECO:0007669"/>
    <property type="project" value="UniProtKB-SubCell"/>
</dbReference>
<evidence type="ECO:0000256" key="2">
    <source>
        <dbReference type="ARBA" id="ARBA00022475"/>
    </source>
</evidence>
<keyword evidence="4" id="KW-0145">Chemotaxis</keyword>
<organism evidence="18 19">
    <name type="scientific">Pandoraea anhela</name>
    <dbReference type="NCBI Taxonomy" id="2508295"/>
    <lineage>
        <taxon>Bacteria</taxon>
        <taxon>Pseudomonadati</taxon>
        <taxon>Pseudomonadota</taxon>
        <taxon>Betaproteobacteria</taxon>
        <taxon>Burkholderiales</taxon>
        <taxon>Burkholderiaceae</taxon>
        <taxon>Pandoraea</taxon>
    </lineage>
</organism>
<evidence type="ECO:0000256" key="4">
    <source>
        <dbReference type="ARBA" id="ARBA00022500"/>
    </source>
</evidence>
<evidence type="ECO:0000313" key="19">
    <source>
        <dbReference type="Proteomes" id="UP000406256"/>
    </source>
</evidence>
<keyword evidence="6 14" id="KW-0812">Transmembrane</keyword>
<feature type="compositionally biased region" description="Low complexity" evidence="13">
    <location>
        <begin position="781"/>
        <end position="796"/>
    </location>
</feature>
<dbReference type="InterPro" id="IPR003660">
    <property type="entry name" value="HAMP_dom"/>
</dbReference>
<sequence>MRDNQPVTQNEFVIGEHQYLISRTDLKGRITYANPAFVEVSGYSRDELLGAPHNIVRHPDMPPEAFGDLWETIKRGDTWTGLVKNRRKNGDFYWVLATVTPTLENDAVVGYTSVRVRPAAGVTAQADAVYARFRNAQAGNLRIRGGQIERGGIAALARRVRLDTLRARLTGIIVLGALMLALVGGLGLWGVSSSNTKLLQVYRNGMVPVSTLGAIGQKLDRDVLLVAEAVGSPNLDAMKRAGDEIAGSLDDINRQWAEYMKTVDTNTRAQAERFDVIRQRFTSDGLQKTVEMLRVGSAEGAQQTYLEKVKPAYGPMRDELNALTRLELTQATDLYQQSQKEHTLVRAATAVAVLGGIVVLFVLGSILRRAINHPLRVALAMSKQIAAGDLTGKAEGTGRDEIGQLLFGLTVMKNSLLSIVSDVREGIESINIASREIAAGNTDLSARTEQQAASLEQTASSMEELTATVKQNADNAKQASALAVNASEIAARGGQVVGNVVDTMQGISTSSHKIVDIISVIEGIAFQTNILALNAAVEAARAGEQGRGFAVVAGEVRTLAQRSAAAAKEIKVLIEDSVGRVENGSALVAQAGQTMDEIVQAVQRVTDIMGEISAASAEQSSGIEQVNRAVTQMDEVTQQNAALVEEAAAAAGSLEDQAHRLRDAVSVFRVGDAFQAAGAPSARHALAQQHATGVRQVAPKPVAATMQAAHAVPMVQPVSSGQSVRSTQSIQSTQAGAAPARASAGGAATRTATRRPQVATPAADAQEDAQVLQLAARRGKTPAGGATGTTSTAKTSDPGDWEEF</sequence>
<dbReference type="SMART" id="SM00283">
    <property type="entry name" value="MA"/>
    <property type="match status" value="1"/>
</dbReference>
<accession>A0A5E4UWR3</accession>
<keyword evidence="5" id="KW-0997">Cell inner membrane</keyword>
<dbReference type="Gene3D" id="1.10.287.950">
    <property type="entry name" value="Methyl-accepting chemotaxis protein"/>
    <property type="match status" value="1"/>
</dbReference>
<dbReference type="InterPro" id="IPR013655">
    <property type="entry name" value="PAS_fold_3"/>
</dbReference>